<reference evidence="3" key="1">
    <citation type="submission" date="2022-10" db="EMBL/GenBank/DDBJ databases">
        <title>Genome assembly of Pristionchus species.</title>
        <authorList>
            <person name="Yoshida K."/>
            <person name="Sommer R.J."/>
        </authorList>
    </citation>
    <scope>NUCLEOTIDE SEQUENCE [LARGE SCALE GENOMIC DNA]</scope>
    <source>
        <strain evidence="3">RS5460</strain>
    </source>
</reference>
<dbReference type="EMBL" id="BTRK01000006">
    <property type="protein sequence ID" value="GMR61027.1"/>
    <property type="molecule type" value="Genomic_DNA"/>
</dbReference>
<name>A0AAN5DF90_9BILA</name>
<protein>
    <submittedName>
        <fullName evidence="2">Uncharacterized protein</fullName>
    </submittedName>
</protein>
<accession>A0AAN5DF90</accession>
<feature type="region of interest" description="Disordered" evidence="1">
    <location>
        <begin position="1"/>
        <end position="32"/>
    </location>
</feature>
<proteinExistence type="predicted"/>
<comment type="caution">
    <text evidence="2">The sequence shown here is derived from an EMBL/GenBank/DDBJ whole genome shotgun (WGS) entry which is preliminary data.</text>
</comment>
<keyword evidence="3" id="KW-1185">Reference proteome</keyword>
<evidence type="ECO:0000313" key="2">
    <source>
        <dbReference type="EMBL" id="GMR61027.1"/>
    </source>
</evidence>
<dbReference type="AlphaFoldDB" id="A0AAN5DF90"/>
<sequence length="266" mass="28919">SDSGSPAAPSTPQMPRVSSTPAQSNQRTVNEAVEEFPEFPTGGGLGIESDLVSQFDETMSVTTDISDDDAAFMPTDIPVDDPFGTTAEIAEEAMSADALIRPEKEDRHFKSIMAKTVNVLHGSLDNIAVVVSVVDGNTLVQGKAQSLKLHQEMHKLRSDVCASLGALSPPPVIAYQKGDPKVEFTFSAPSAQPFATLDLLCRQLDLKLEDEIIAHLSAFVADEQVTENKLRFALKLLDTKLEINDPKKKKPMRICLKDVVIEQDED</sequence>
<gene>
    <name evidence="2" type="ORF">PMAYCL1PPCAC_31222</name>
</gene>
<evidence type="ECO:0000313" key="3">
    <source>
        <dbReference type="Proteomes" id="UP001328107"/>
    </source>
</evidence>
<organism evidence="2 3">
    <name type="scientific">Pristionchus mayeri</name>
    <dbReference type="NCBI Taxonomy" id="1317129"/>
    <lineage>
        <taxon>Eukaryota</taxon>
        <taxon>Metazoa</taxon>
        <taxon>Ecdysozoa</taxon>
        <taxon>Nematoda</taxon>
        <taxon>Chromadorea</taxon>
        <taxon>Rhabditida</taxon>
        <taxon>Rhabditina</taxon>
        <taxon>Diplogasteromorpha</taxon>
        <taxon>Diplogasteroidea</taxon>
        <taxon>Neodiplogasteridae</taxon>
        <taxon>Pristionchus</taxon>
    </lineage>
</organism>
<feature type="compositionally biased region" description="Polar residues" evidence="1">
    <location>
        <begin position="1"/>
        <end position="29"/>
    </location>
</feature>
<dbReference type="Proteomes" id="UP001328107">
    <property type="component" value="Unassembled WGS sequence"/>
</dbReference>
<evidence type="ECO:0000256" key="1">
    <source>
        <dbReference type="SAM" id="MobiDB-lite"/>
    </source>
</evidence>
<feature type="non-terminal residue" evidence="2">
    <location>
        <position position="1"/>
    </location>
</feature>